<evidence type="ECO:0000256" key="16">
    <source>
        <dbReference type="SAM" id="MobiDB-lite"/>
    </source>
</evidence>
<evidence type="ECO:0000256" key="12">
    <source>
        <dbReference type="ARBA" id="ARBA00023242"/>
    </source>
</evidence>
<keyword evidence="12 14" id="KW-0539">Nucleus</keyword>
<evidence type="ECO:0000256" key="4">
    <source>
        <dbReference type="ARBA" id="ARBA00005555"/>
    </source>
</evidence>
<dbReference type="PROSITE" id="PS00518">
    <property type="entry name" value="ZF_RING_1"/>
    <property type="match status" value="1"/>
</dbReference>
<dbReference type="Gene3D" id="3.30.40.10">
    <property type="entry name" value="Zinc/RING finger domain, C3HC4 (zinc finger)"/>
    <property type="match status" value="1"/>
</dbReference>
<keyword evidence="8 14" id="KW-0833">Ubl conjugation pathway</keyword>
<dbReference type="GO" id="GO:0016567">
    <property type="term" value="P:protein ubiquitination"/>
    <property type="evidence" value="ECO:0007669"/>
    <property type="project" value="UniProtKB-UniRule"/>
</dbReference>
<dbReference type="InterPro" id="IPR001841">
    <property type="entry name" value="Znf_RING"/>
</dbReference>
<keyword evidence="11 14" id="KW-0175">Coiled coil</keyword>
<evidence type="ECO:0000256" key="15">
    <source>
        <dbReference type="SAM" id="Coils"/>
    </source>
</evidence>
<dbReference type="Pfam" id="PF00097">
    <property type="entry name" value="zf-C3HC4"/>
    <property type="match status" value="1"/>
</dbReference>
<dbReference type="GO" id="GO:0008270">
    <property type="term" value="F:zinc ion binding"/>
    <property type="evidence" value="ECO:0007669"/>
    <property type="project" value="UniProtKB-KW"/>
</dbReference>
<comment type="caution">
    <text evidence="18">The sequence shown here is derived from an EMBL/GenBank/DDBJ whole genome shotgun (WGS) entry which is preliminary data.</text>
</comment>
<evidence type="ECO:0000256" key="5">
    <source>
        <dbReference type="ARBA" id="ARBA00022679"/>
    </source>
</evidence>
<evidence type="ECO:0000256" key="11">
    <source>
        <dbReference type="ARBA" id="ARBA00023054"/>
    </source>
</evidence>
<evidence type="ECO:0000313" key="19">
    <source>
        <dbReference type="Proteomes" id="UP000317650"/>
    </source>
</evidence>
<feature type="coiled-coil region" evidence="15">
    <location>
        <begin position="279"/>
        <end position="306"/>
    </location>
</feature>
<feature type="coiled-coil region" evidence="15">
    <location>
        <begin position="553"/>
        <end position="580"/>
    </location>
</feature>
<dbReference type="InterPro" id="IPR013083">
    <property type="entry name" value="Znf_RING/FYVE/PHD"/>
</dbReference>
<evidence type="ECO:0000259" key="17">
    <source>
        <dbReference type="PROSITE" id="PS50089"/>
    </source>
</evidence>
<dbReference type="Proteomes" id="UP000317650">
    <property type="component" value="Chromosome 4"/>
</dbReference>
<evidence type="ECO:0000256" key="6">
    <source>
        <dbReference type="ARBA" id="ARBA00022723"/>
    </source>
</evidence>
<proteinExistence type="inferred from homology"/>
<dbReference type="GO" id="GO:0006325">
    <property type="term" value="P:chromatin organization"/>
    <property type="evidence" value="ECO:0007669"/>
    <property type="project" value="UniProtKB-KW"/>
</dbReference>
<dbReference type="GO" id="GO:0005634">
    <property type="term" value="C:nucleus"/>
    <property type="evidence" value="ECO:0007669"/>
    <property type="project" value="UniProtKB-SubCell"/>
</dbReference>
<evidence type="ECO:0000256" key="14">
    <source>
        <dbReference type="RuleBase" id="RU365038"/>
    </source>
</evidence>
<dbReference type="InterPro" id="IPR018957">
    <property type="entry name" value="Znf_C3HC4_RING-type"/>
</dbReference>
<evidence type="ECO:0000256" key="9">
    <source>
        <dbReference type="ARBA" id="ARBA00022833"/>
    </source>
</evidence>
<keyword evidence="7 13" id="KW-0863">Zinc-finger</keyword>
<dbReference type="GO" id="GO:0033503">
    <property type="term" value="C:HULC complex"/>
    <property type="evidence" value="ECO:0007669"/>
    <property type="project" value="TreeGrafter"/>
</dbReference>
<comment type="pathway">
    <text evidence="3 14">Protein modification; protein ubiquitination.</text>
</comment>
<evidence type="ECO:0000256" key="10">
    <source>
        <dbReference type="ARBA" id="ARBA00022853"/>
    </source>
</evidence>
<comment type="similarity">
    <text evidence="4 14">Belongs to the BRE1 family.</text>
</comment>
<accession>A0A4S8KGM3</accession>
<keyword evidence="6 14" id="KW-0479">Metal-binding</keyword>
<feature type="coiled-coil region" evidence="15">
    <location>
        <begin position="624"/>
        <end position="658"/>
    </location>
</feature>
<dbReference type="EC" id="2.3.2.27" evidence="14"/>
<dbReference type="EMBL" id="PYDT01000001">
    <property type="protein sequence ID" value="THU74504.1"/>
    <property type="molecule type" value="Genomic_DNA"/>
</dbReference>
<evidence type="ECO:0000256" key="3">
    <source>
        <dbReference type="ARBA" id="ARBA00004906"/>
    </source>
</evidence>
<reference evidence="18 19" key="1">
    <citation type="journal article" date="2019" name="Nat. Plants">
        <title>Genome sequencing of Musa balbisiana reveals subgenome evolution and function divergence in polyploid bananas.</title>
        <authorList>
            <person name="Yao X."/>
        </authorList>
    </citation>
    <scope>NUCLEOTIDE SEQUENCE [LARGE SCALE GENOMIC DNA]</scope>
    <source>
        <strain evidence="19">cv. DH-PKW</strain>
        <tissue evidence="18">Leaves</tissue>
    </source>
</reference>
<evidence type="ECO:0000256" key="13">
    <source>
        <dbReference type="PROSITE-ProRule" id="PRU00175"/>
    </source>
</evidence>
<organism evidence="18 19">
    <name type="scientific">Musa balbisiana</name>
    <name type="common">Banana</name>
    <dbReference type="NCBI Taxonomy" id="52838"/>
    <lineage>
        <taxon>Eukaryota</taxon>
        <taxon>Viridiplantae</taxon>
        <taxon>Streptophyta</taxon>
        <taxon>Embryophyta</taxon>
        <taxon>Tracheophyta</taxon>
        <taxon>Spermatophyta</taxon>
        <taxon>Magnoliopsida</taxon>
        <taxon>Liliopsida</taxon>
        <taxon>Zingiberales</taxon>
        <taxon>Musaceae</taxon>
        <taxon>Musa</taxon>
    </lineage>
</organism>
<dbReference type="UniPathway" id="UPA00143"/>
<evidence type="ECO:0000256" key="2">
    <source>
        <dbReference type="ARBA" id="ARBA00004123"/>
    </source>
</evidence>
<gene>
    <name evidence="18" type="ORF">C4D60_Mb04t34070</name>
</gene>
<dbReference type="PANTHER" id="PTHR23163:SF0">
    <property type="entry name" value="E3 UBIQUITIN-PROTEIN LIGASE BRE1"/>
    <property type="match status" value="1"/>
</dbReference>
<keyword evidence="10 14" id="KW-0156">Chromatin regulator</keyword>
<dbReference type="PROSITE" id="PS50089">
    <property type="entry name" value="ZF_RING_2"/>
    <property type="match status" value="1"/>
</dbReference>
<feature type="coiled-coil region" evidence="15">
    <location>
        <begin position="444"/>
        <end position="478"/>
    </location>
</feature>
<comment type="subcellular location">
    <subcellularLocation>
        <location evidence="2 14">Nucleus</location>
    </subcellularLocation>
</comment>
<dbReference type="SUPFAM" id="SSF57850">
    <property type="entry name" value="RING/U-box"/>
    <property type="match status" value="1"/>
</dbReference>
<dbReference type="GO" id="GO:0061630">
    <property type="term" value="F:ubiquitin protein ligase activity"/>
    <property type="evidence" value="ECO:0007669"/>
    <property type="project" value="UniProtKB-EC"/>
</dbReference>
<dbReference type="AlphaFoldDB" id="A0A4S8KGM3"/>
<dbReference type="InterPro" id="IPR017907">
    <property type="entry name" value="Znf_RING_CS"/>
</dbReference>
<name>A0A4S8KGM3_MUSBA</name>
<feature type="compositionally biased region" description="Polar residues" evidence="16">
    <location>
        <begin position="15"/>
        <end position="28"/>
    </location>
</feature>
<dbReference type="SMART" id="SM00184">
    <property type="entry name" value="RING"/>
    <property type="match status" value="1"/>
</dbReference>
<protein>
    <recommendedName>
        <fullName evidence="14">E3 ubiquitin protein ligase</fullName>
        <ecNumber evidence="14">2.3.2.27</ecNumber>
    </recommendedName>
</protein>
<dbReference type="InterPro" id="IPR013956">
    <property type="entry name" value="E3_ubiquit_lig_Bre1"/>
</dbReference>
<sequence length="915" mass="105723">MGSTGEPERKRRHFSSISPTSAGATTKKQPLAPCSEDKKLDFAVLRYKNQKLSEQLEAQKFEYLALDNKFHQLKEKQKIHDDTLLLVNNYWEWLVNDLESLSASASGSTSSGHHLKHSHVLEGIKYLVVFILLLLAFHHRGLYNLFFNFFPDGPSCPTEGDFLRRLLEAGATESSHHVSPTPDRDNMWGAELTTKNILQNIICSLNDMWHVNVVFVAAADQVAQAEDESSRQLQKIAKDLEVEIRNFFAGMNDLHFKHRLLADSVQHYRDVDMKNKAECKRLTEELASTVAELEESNRKLTILKSQRETTQSTCFAFPTFGNKQVGGDKEKDVQKDMQDMESSLKELTDLVSSRLEEIRRLHVERIEIPKKVADLRNSFMDIKNISSSKSFQLLTEYVEKSKKEMDECRALLEKLQVVEKDSFIWREKEVKLKVELADVARRVAAFSESRIVELEQILQKLADERVLLEIKLEEAAREPSRKQIIKEFKALVSSLPKDLRIMQSEIDKNKEAAVELHSLRAEVQSLSSVLHRKAREDEIKSLSGKSIRQLSEIKKLQSLVRDLRENNQELKLFLEMYSRESTDSRDVIESKDNEYKAWALVHSLKSSLDEHNLESNVKAAIEAEAISQKRLTSAEAEIDELRLKLEKCDREISSLSDILKSKHEEGEAYLSEIESIGQAYEDMQTQNQHLLQQIIERDDYNTKLVMEGVQARQLQEALHWEIQTMDKKLHQANLLKDSYDLKIAQMDEQLKVWSDQVGKLAEDGWQSTTAFDNTKKRFLEVQTESYKLRQSLDGALTKVEKSRLDIADLLIELRKERFNRKRIEESMEVMTRKAAFLREQTKGSTVLQKLRQEVKEYRGILKCSICHDRQKEVVITKCFHLFCHQCVQKTIDSRQRKCRTCGMSFGPNDVKSIYI</sequence>
<evidence type="ECO:0000256" key="8">
    <source>
        <dbReference type="ARBA" id="ARBA00022786"/>
    </source>
</evidence>
<keyword evidence="9 14" id="KW-0862">Zinc</keyword>
<evidence type="ECO:0000256" key="7">
    <source>
        <dbReference type="ARBA" id="ARBA00022771"/>
    </source>
</evidence>
<dbReference type="CDD" id="cd16499">
    <property type="entry name" value="RING-HC_Bre1-like"/>
    <property type="match status" value="1"/>
</dbReference>
<keyword evidence="5 14" id="KW-0808">Transferase</keyword>
<dbReference type="STRING" id="52838.A0A4S8KGM3"/>
<keyword evidence="19" id="KW-1185">Reference proteome</keyword>
<comment type="catalytic activity">
    <reaction evidence="1 14">
        <text>S-ubiquitinyl-[E2 ubiquitin-conjugating enzyme]-L-cysteine + [acceptor protein]-L-lysine = [E2 ubiquitin-conjugating enzyme]-L-cysteine + N(6)-ubiquitinyl-[acceptor protein]-L-lysine.</text>
        <dbReference type="EC" id="2.3.2.27"/>
    </reaction>
</comment>
<feature type="region of interest" description="Disordered" evidence="16">
    <location>
        <begin position="1"/>
        <end position="32"/>
    </location>
</feature>
<evidence type="ECO:0000256" key="1">
    <source>
        <dbReference type="ARBA" id="ARBA00000900"/>
    </source>
</evidence>
<feature type="domain" description="RING-type" evidence="17">
    <location>
        <begin position="863"/>
        <end position="901"/>
    </location>
</feature>
<dbReference type="PANTHER" id="PTHR23163">
    <property type="entry name" value="RING FINGER PROTEIN-RELATED"/>
    <property type="match status" value="1"/>
</dbReference>
<evidence type="ECO:0000313" key="18">
    <source>
        <dbReference type="EMBL" id="THU74504.1"/>
    </source>
</evidence>